<evidence type="ECO:0000313" key="8">
    <source>
        <dbReference type="EMBL" id="NYS93973.1"/>
    </source>
</evidence>
<keyword evidence="3" id="KW-0143">Chaperone</keyword>
<dbReference type="InterPro" id="IPR011629">
    <property type="entry name" value="CobW-like_C"/>
</dbReference>
<dbReference type="SUPFAM" id="SSF52540">
    <property type="entry name" value="P-loop containing nucleoside triphosphate hydrolases"/>
    <property type="match status" value="1"/>
</dbReference>
<dbReference type="PANTHER" id="PTHR13748">
    <property type="entry name" value="COBW-RELATED"/>
    <property type="match status" value="1"/>
</dbReference>
<evidence type="ECO:0000256" key="2">
    <source>
        <dbReference type="ARBA" id="ARBA00022801"/>
    </source>
</evidence>
<evidence type="ECO:0000256" key="3">
    <source>
        <dbReference type="ARBA" id="ARBA00023186"/>
    </source>
</evidence>
<keyword evidence="1" id="KW-0547">Nucleotide-binding</keyword>
<sequence length="392" mass="40581">MARSATPASDQARGPLPVTVLAGYLGAGKTSLLNHLLTHPRGLRIAAVVNDFGDVGIDPMLVSTSATAVYATSGGCFCCVLDSEDDLHPLLTRLARRGAGVDAVLLEASGLADPQALARRVADHPATILAGIVQVVDAVETEGLLATHPSLARHIAGAGLVVVTKADLVEDVAPVLALCRRLNPHAPVVATVDGVLDPRLVLDAAPEPTGPQEQLLAHAALDEDGHGHRAGGSTSPSAHPHLHHSAQSLDLVTDAPVDPGALMDLLDDRPTGLFRVKGVVHLAIAPGQTAPVVVHAAGRQVRIDVLHETLDATSRLVAIGSGLDLPELRCRLDACQATPETAPSEADLARVRRATVRPGRHLDPRPAPQTDPQASPPEAPSTAPETQISPTL</sequence>
<dbReference type="GO" id="GO:0016787">
    <property type="term" value="F:hydrolase activity"/>
    <property type="evidence" value="ECO:0007669"/>
    <property type="project" value="UniProtKB-KW"/>
</dbReference>
<reference evidence="8 9" key="1">
    <citation type="submission" date="2020-07" db="EMBL/GenBank/DDBJ databases">
        <title>MOT database genomes.</title>
        <authorList>
            <person name="Joseph S."/>
            <person name="Aduse-Opoku J."/>
            <person name="Hashim A."/>
            <person name="Wade W."/>
            <person name="Curtis M."/>
        </authorList>
    </citation>
    <scope>NUCLEOTIDE SEQUENCE [LARGE SCALE GENOMIC DNA]</scope>
    <source>
        <strain evidence="8 9">DSM 100099</strain>
    </source>
</reference>
<dbReference type="InterPro" id="IPR036627">
    <property type="entry name" value="CobW-likC_sf"/>
</dbReference>
<dbReference type="Gene3D" id="3.40.50.300">
    <property type="entry name" value="P-loop containing nucleotide triphosphate hydrolases"/>
    <property type="match status" value="1"/>
</dbReference>
<gene>
    <name evidence="8" type="ORF">HZZ10_10635</name>
</gene>
<dbReference type="SUPFAM" id="SSF90002">
    <property type="entry name" value="Hypothetical protein YjiA, C-terminal domain"/>
    <property type="match status" value="1"/>
</dbReference>
<evidence type="ECO:0000256" key="4">
    <source>
        <dbReference type="ARBA" id="ARBA00034320"/>
    </source>
</evidence>
<keyword evidence="9" id="KW-1185">Reference proteome</keyword>
<dbReference type="GO" id="GO:0005737">
    <property type="term" value="C:cytoplasm"/>
    <property type="evidence" value="ECO:0007669"/>
    <property type="project" value="TreeGrafter"/>
</dbReference>
<dbReference type="AlphaFoldDB" id="A0A853EXC1"/>
<dbReference type="CDD" id="cd03112">
    <property type="entry name" value="CobW-like"/>
    <property type="match status" value="1"/>
</dbReference>
<feature type="region of interest" description="Disordered" evidence="6">
    <location>
        <begin position="341"/>
        <end position="392"/>
    </location>
</feature>
<keyword evidence="2" id="KW-0378">Hydrolase</keyword>
<feature type="compositionally biased region" description="Low complexity" evidence="6">
    <location>
        <begin position="235"/>
        <end position="246"/>
    </location>
</feature>
<name>A0A853EXC1_9MICO</name>
<evidence type="ECO:0000256" key="6">
    <source>
        <dbReference type="SAM" id="MobiDB-lite"/>
    </source>
</evidence>
<dbReference type="Pfam" id="PF02492">
    <property type="entry name" value="cobW"/>
    <property type="match status" value="1"/>
</dbReference>
<dbReference type="PANTHER" id="PTHR13748:SF62">
    <property type="entry name" value="COBW DOMAIN-CONTAINING PROTEIN"/>
    <property type="match status" value="1"/>
</dbReference>
<dbReference type="SMART" id="SM00833">
    <property type="entry name" value="CobW_C"/>
    <property type="match status" value="1"/>
</dbReference>
<dbReference type="Pfam" id="PF07683">
    <property type="entry name" value="CobW_C"/>
    <property type="match status" value="1"/>
</dbReference>
<protein>
    <submittedName>
        <fullName evidence="8">GTP-binding protein</fullName>
    </submittedName>
</protein>
<comment type="catalytic activity">
    <reaction evidence="5">
        <text>GTP + H2O = GDP + phosphate + H(+)</text>
        <dbReference type="Rhea" id="RHEA:19669"/>
        <dbReference type="ChEBI" id="CHEBI:15377"/>
        <dbReference type="ChEBI" id="CHEBI:15378"/>
        <dbReference type="ChEBI" id="CHEBI:37565"/>
        <dbReference type="ChEBI" id="CHEBI:43474"/>
        <dbReference type="ChEBI" id="CHEBI:58189"/>
    </reaction>
    <physiologicalReaction direction="left-to-right" evidence="5">
        <dbReference type="Rhea" id="RHEA:19670"/>
    </physiologicalReaction>
</comment>
<feature type="region of interest" description="Disordered" evidence="6">
    <location>
        <begin position="224"/>
        <end position="246"/>
    </location>
</feature>
<dbReference type="EMBL" id="JACBYE010000023">
    <property type="protein sequence ID" value="NYS93973.1"/>
    <property type="molecule type" value="Genomic_DNA"/>
</dbReference>
<evidence type="ECO:0000259" key="7">
    <source>
        <dbReference type="SMART" id="SM00833"/>
    </source>
</evidence>
<dbReference type="RefSeq" id="WP_179913483.1">
    <property type="nucleotide sequence ID" value="NZ_JACBYE010000023.1"/>
</dbReference>
<dbReference type="InterPro" id="IPR051316">
    <property type="entry name" value="Zinc-reg_GTPase_activator"/>
</dbReference>
<proteinExistence type="inferred from homology"/>
<evidence type="ECO:0000256" key="1">
    <source>
        <dbReference type="ARBA" id="ARBA00022741"/>
    </source>
</evidence>
<dbReference type="InterPro" id="IPR003495">
    <property type="entry name" value="CobW/HypB/UreG_nucleotide-bd"/>
</dbReference>
<feature type="domain" description="CobW C-terminal" evidence="7">
    <location>
        <begin position="246"/>
        <end position="336"/>
    </location>
</feature>
<dbReference type="InterPro" id="IPR027417">
    <property type="entry name" value="P-loop_NTPase"/>
</dbReference>
<feature type="compositionally biased region" description="Pro residues" evidence="6">
    <location>
        <begin position="365"/>
        <end position="379"/>
    </location>
</feature>
<organism evidence="8 9">
    <name type="scientific">Sanguibacter inulinus</name>
    <dbReference type="NCBI Taxonomy" id="60922"/>
    <lineage>
        <taxon>Bacteria</taxon>
        <taxon>Bacillati</taxon>
        <taxon>Actinomycetota</taxon>
        <taxon>Actinomycetes</taxon>
        <taxon>Micrococcales</taxon>
        <taxon>Sanguibacteraceae</taxon>
        <taxon>Sanguibacter</taxon>
    </lineage>
</organism>
<evidence type="ECO:0000313" key="9">
    <source>
        <dbReference type="Proteomes" id="UP000561011"/>
    </source>
</evidence>
<dbReference type="Proteomes" id="UP000561011">
    <property type="component" value="Unassembled WGS sequence"/>
</dbReference>
<comment type="caution">
    <text evidence="8">The sequence shown here is derived from an EMBL/GenBank/DDBJ whole genome shotgun (WGS) entry which is preliminary data.</text>
</comment>
<comment type="similarity">
    <text evidence="4">Belongs to the SIMIBI class G3E GTPase family. ZNG1 subfamily.</text>
</comment>
<feature type="compositionally biased region" description="Low complexity" evidence="6">
    <location>
        <begin position="380"/>
        <end position="392"/>
    </location>
</feature>
<accession>A0A853EXC1</accession>
<evidence type="ECO:0000256" key="5">
    <source>
        <dbReference type="ARBA" id="ARBA00049117"/>
    </source>
</evidence>
<dbReference type="GO" id="GO:0000166">
    <property type="term" value="F:nucleotide binding"/>
    <property type="evidence" value="ECO:0007669"/>
    <property type="project" value="UniProtKB-KW"/>
</dbReference>
<dbReference type="Gene3D" id="3.30.1220.10">
    <property type="entry name" value="CobW-like, C-terminal domain"/>
    <property type="match status" value="1"/>
</dbReference>